<dbReference type="PROSITE" id="PS52031">
    <property type="entry name" value="GG_LECTIN"/>
    <property type="match status" value="1"/>
</dbReference>
<comment type="similarity">
    <text evidence="2">Belongs to the FAM3 family.</text>
</comment>
<dbReference type="InterPro" id="IPR039220">
    <property type="entry name" value="FAM3"/>
</dbReference>
<dbReference type="KEGG" id="oml:112144841"/>
<organism evidence="10 11">
    <name type="scientific">Oryzias melastigma</name>
    <name type="common">Marine medaka</name>
    <dbReference type="NCBI Taxonomy" id="30732"/>
    <lineage>
        <taxon>Eukaryota</taxon>
        <taxon>Metazoa</taxon>
        <taxon>Chordata</taxon>
        <taxon>Craniata</taxon>
        <taxon>Vertebrata</taxon>
        <taxon>Euteleostomi</taxon>
        <taxon>Actinopterygii</taxon>
        <taxon>Neopterygii</taxon>
        <taxon>Teleostei</taxon>
        <taxon>Neoteleostei</taxon>
        <taxon>Acanthomorphata</taxon>
        <taxon>Ovalentaria</taxon>
        <taxon>Atherinomorphae</taxon>
        <taxon>Beloniformes</taxon>
        <taxon>Adrianichthyidae</taxon>
        <taxon>Oryziinae</taxon>
        <taxon>Oryzias</taxon>
    </lineage>
</organism>
<dbReference type="PaxDb" id="30732-ENSOMEP00000022782"/>
<dbReference type="GeneTree" id="ENSGT00950000183004"/>
<keyword evidence="6" id="KW-1015">Disulfide bond</keyword>
<dbReference type="Ensembl" id="ENSOMET00000013878.1">
    <property type="protein sequence ID" value="ENSOMEP00000022782.1"/>
    <property type="gene ID" value="ENSOMEG00000002521.1"/>
</dbReference>
<evidence type="ECO:0000256" key="2">
    <source>
        <dbReference type="ARBA" id="ARBA00010905"/>
    </source>
</evidence>
<dbReference type="AlphaFoldDB" id="A0A3B3CY56"/>
<evidence type="ECO:0000259" key="9">
    <source>
        <dbReference type="Pfam" id="PF15711"/>
    </source>
</evidence>
<dbReference type="CDD" id="cd13940">
    <property type="entry name" value="ILEI_FAM3C"/>
    <property type="match status" value="1"/>
</dbReference>
<feature type="domain" description="ILEI/PANDER" evidence="9">
    <location>
        <begin position="103"/>
        <end position="189"/>
    </location>
</feature>
<name>A0A3B3CY56_ORYME</name>
<accession>A0A3B3CY56</accession>
<evidence type="ECO:0000256" key="3">
    <source>
        <dbReference type="ARBA" id="ARBA00022525"/>
    </source>
</evidence>
<dbReference type="RefSeq" id="XP_024125437.1">
    <property type="nucleotide sequence ID" value="XM_024269669.2"/>
</dbReference>
<reference evidence="10" key="2">
    <citation type="submission" date="2025-09" db="UniProtKB">
        <authorList>
            <consortium name="Ensembl"/>
        </authorList>
    </citation>
    <scope>IDENTIFICATION</scope>
</reference>
<dbReference type="GO" id="GO:0030246">
    <property type="term" value="F:carbohydrate binding"/>
    <property type="evidence" value="ECO:0007669"/>
    <property type="project" value="UniProtKB-UniRule"/>
</dbReference>
<protein>
    <submittedName>
        <fullName evidence="10">Si:dkeyp-67f1.2</fullName>
    </submittedName>
</protein>
<comment type="subcellular location">
    <subcellularLocation>
        <location evidence="1">Secreted</location>
    </subcellularLocation>
</comment>
<proteinExistence type="inferred from homology"/>
<feature type="signal peptide" evidence="8">
    <location>
        <begin position="1"/>
        <end position="26"/>
    </location>
</feature>
<reference evidence="10" key="1">
    <citation type="submission" date="2025-08" db="UniProtKB">
        <authorList>
            <consortium name="Ensembl"/>
        </authorList>
    </citation>
    <scope>IDENTIFICATION</scope>
</reference>
<dbReference type="GO" id="GO:0005576">
    <property type="term" value="C:extracellular region"/>
    <property type="evidence" value="ECO:0007669"/>
    <property type="project" value="UniProtKB-SubCell"/>
</dbReference>
<dbReference type="InterPro" id="IPR039477">
    <property type="entry name" value="ILEI/PANDER_dom"/>
</dbReference>
<evidence type="ECO:0000313" key="11">
    <source>
        <dbReference type="Proteomes" id="UP000261560"/>
    </source>
</evidence>
<dbReference type="Proteomes" id="UP000261560">
    <property type="component" value="Unplaced"/>
</dbReference>
<keyword evidence="11" id="KW-1185">Reference proteome</keyword>
<evidence type="ECO:0000256" key="1">
    <source>
        <dbReference type="ARBA" id="ARBA00004613"/>
    </source>
</evidence>
<dbReference type="OMA" id="NMKTGDP"/>
<keyword evidence="3" id="KW-0964">Secreted</keyword>
<evidence type="ECO:0000256" key="6">
    <source>
        <dbReference type="ARBA" id="ARBA00023157"/>
    </source>
</evidence>
<evidence type="ECO:0000256" key="4">
    <source>
        <dbReference type="ARBA" id="ARBA00022729"/>
    </source>
</evidence>
<dbReference type="InterPro" id="IPR039475">
    <property type="entry name" value="ILEI_FAM3C"/>
</dbReference>
<dbReference type="STRING" id="30732.ENSOMEP00000022782"/>
<keyword evidence="4 8" id="KW-0732">Signal</keyword>
<keyword evidence="5 7" id="KW-0430">Lectin</keyword>
<dbReference type="PANTHER" id="PTHR14592">
    <property type="entry name" value="UNCHARACTERIZED FAM3"/>
    <property type="match status" value="1"/>
</dbReference>
<evidence type="ECO:0000256" key="7">
    <source>
        <dbReference type="PROSITE-ProRule" id="PRU01375"/>
    </source>
</evidence>
<evidence type="ECO:0000256" key="5">
    <source>
        <dbReference type="ARBA" id="ARBA00022734"/>
    </source>
</evidence>
<feature type="chain" id="PRO_5017274472" evidence="8">
    <location>
        <begin position="27"/>
        <end position="230"/>
    </location>
</feature>
<dbReference type="Pfam" id="PF15711">
    <property type="entry name" value="ILEI"/>
    <property type="match status" value="1"/>
</dbReference>
<sequence>MMKCQAVLHLTAVILVLLVAWEFVKTSFEVQTFQWTKVTNILNTEGEIRAEIKSAPKCSLSRDCPPDRFALSVRSGAGDIVGPRICFNGKTIMNNVLNNVGEGLNIVVVDGERGVVEKYGFLNMDIGNRDDILAYLKEIQPGRIVLVASFQDVATLLTDEIKEIFVGMGSSFITSLKLKDNWVFVGRAGTKIKSVFEKQAVNDEKTNAFEKWPNMVEVAGCFPRSLNATL</sequence>
<dbReference type="GeneID" id="112144841"/>
<evidence type="ECO:0000313" key="10">
    <source>
        <dbReference type="Ensembl" id="ENSOMEP00000022782.1"/>
    </source>
</evidence>
<evidence type="ECO:0000256" key="8">
    <source>
        <dbReference type="SAM" id="SignalP"/>
    </source>
</evidence>